<evidence type="ECO:0000256" key="1">
    <source>
        <dbReference type="ARBA" id="ARBA00007116"/>
    </source>
</evidence>
<evidence type="ECO:0000256" key="3">
    <source>
        <dbReference type="ARBA" id="ARBA00023274"/>
    </source>
</evidence>
<name>A0A8B8M2N8_ABRPR</name>
<keyword evidence="3" id="KW-0687">Ribonucleoprotein</keyword>
<dbReference type="GO" id="GO:0006412">
    <property type="term" value="P:translation"/>
    <property type="evidence" value="ECO:0007669"/>
    <property type="project" value="InterPro"/>
</dbReference>
<comment type="similarity">
    <text evidence="1">Belongs to the universal ribosomal protein uL18 family.</text>
</comment>
<dbReference type="GO" id="GO:0005840">
    <property type="term" value="C:ribosome"/>
    <property type="evidence" value="ECO:0007669"/>
    <property type="project" value="UniProtKB-KW"/>
</dbReference>
<dbReference type="FunFam" id="3.30.420.100:FF:000007">
    <property type="entry name" value="Ribosomal L18p/L5e family protein"/>
    <property type="match status" value="1"/>
</dbReference>
<dbReference type="PANTHER" id="PTHR12899">
    <property type="entry name" value="39S RIBOSOMAL PROTEIN L18, MITOCHONDRIAL"/>
    <property type="match status" value="1"/>
</dbReference>
<dbReference type="PANTHER" id="PTHR12899:SF8">
    <property type="entry name" value="RIBOSOMAL L18P_L5E FAMILY PROTEIN"/>
    <property type="match status" value="1"/>
</dbReference>
<dbReference type="GO" id="GO:1990904">
    <property type="term" value="C:ribonucleoprotein complex"/>
    <property type="evidence" value="ECO:0007669"/>
    <property type="project" value="UniProtKB-KW"/>
</dbReference>
<accession>A0A8B8M2N8</accession>
<dbReference type="OrthoDB" id="1932324at2759"/>
<evidence type="ECO:0000313" key="4">
    <source>
        <dbReference type="Proteomes" id="UP000694853"/>
    </source>
</evidence>
<reference evidence="5" key="2">
    <citation type="submission" date="2025-08" db="UniProtKB">
        <authorList>
            <consortium name="RefSeq"/>
        </authorList>
    </citation>
    <scope>IDENTIFICATION</scope>
    <source>
        <tissue evidence="5">Young leaves</tissue>
    </source>
</reference>
<dbReference type="AlphaFoldDB" id="A0A8B8M2N8"/>
<evidence type="ECO:0000313" key="5">
    <source>
        <dbReference type="RefSeq" id="XP_027361987.1"/>
    </source>
</evidence>
<dbReference type="InterPro" id="IPR005484">
    <property type="entry name" value="Ribosomal_uL18_bac/plant/anim"/>
</dbReference>
<dbReference type="SUPFAM" id="SSF53137">
    <property type="entry name" value="Translational machinery components"/>
    <property type="match status" value="1"/>
</dbReference>
<protein>
    <submittedName>
        <fullName evidence="5">Uncharacterized protein LOC113869727 isoform X1</fullName>
    </submittedName>
</protein>
<dbReference type="CDD" id="cd00432">
    <property type="entry name" value="Ribosomal_L18_L5e"/>
    <property type="match status" value="1"/>
</dbReference>
<dbReference type="GeneID" id="113869727"/>
<dbReference type="InterPro" id="IPR057268">
    <property type="entry name" value="Ribosomal_L18"/>
</dbReference>
<organism evidence="4 5">
    <name type="scientific">Abrus precatorius</name>
    <name type="common">Indian licorice</name>
    <name type="synonym">Glycine abrus</name>
    <dbReference type="NCBI Taxonomy" id="3816"/>
    <lineage>
        <taxon>Eukaryota</taxon>
        <taxon>Viridiplantae</taxon>
        <taxon>Streptophyta</taxon>
        <taxon>Embryophyta</taxon>
        <taxon>Tracheophyta</taxon>
        <taxon>Spermatophyta</taxon>
        <taxon>Magnoliopsida</taxon>
        <taxon>eudicotyledons</taxon>
        <taxon>Gunneridae</taxon>
        <taxon>Pentapetalae</taxon>
        <taxon>rosids</taxon>
        <taxon>fabids</taxon>
        <taxon>Fabales</taxon>
        <taxon>Fabaceae</taxon>
        <taxon>Papilionoideae</taxon>
        <taxon>50 kb inversion clade</taxon>
        <taxon>NPAAA clade</taxon>
        <taxon>indigoferoid/millettioid clade</taxon>
        <taxon>Abreae</taxon>
        <taxon>Abrus</taxon>
    </lineage>
</organism>
<proteinExistence type="inferred from homology"/>
<dbReference type="Proteomes" id="UP000694853">
    <property type="component" value="Unplaced"/>
</dbReference>
<dbReference type="Pfam" id="PF00861">
    <property type="entry name" value="Ribosomal_L18p"/>
    <property type="match status" value="1"/>
</dbReference>
<keyword evidence="4" id="KW-1185">Reference proteome</keyword>
<reference evidence="4" key="1">
    <citation type="journal article" date="2019" name="Toxins">
        <title>Detection of Abrin-Like and Prepropulchellin-Like Toxin Genes and Transcripts Using Whole Genome Sequencing and Full-Length Transcript Sequencing of Abrus precatorius.</title>
        <authorList>
            <person name="Hovde B.T."/>
            <person name="Daligault H.E."/>
            <person name="Hanschen E.R."/>
            <person name="Kunde Y.A."/>
            <person name="Johnson M.B."/>
            <person name="Starkenburg S.R."/>
            <person name="Johnson S.L."/>
        </authorList>
    </citation>
    <scope>NUCLEOTIDE SEQUENCE [LARGE SCALE GENOMIC DNA]</scope>
</reference>
<dbReference type="RefSeq" id="XP_027361987.1">
    <property type="nucleotide sequence ID" value="XM_027506186.1"/>
</dbReference>
<dbReference type="GO" id="GO:0008097">
    <property type="term" value="F:5S rRNA binding"/>
    <property type="evidence" value="ECO:0007669"/>
    <property type="project" value="TreeGrafter"/>
</dbReference>
<dbReference type="KEGG" id="aprc:113869727"/>
<dbReference type="Gene3D" id="3.30.420.100">
    <property type="match status" value="1"/>
</dbReference>
<dbReference type="GO" id="GO:0003735">
    <property type="term" value="F:structural constituent of ribosome"/>
    <property type="evidence" value="ECO:0007669"/>
    <property type="project" value="InterPro"/>
</dbReference>
<gene>
    <name evidence="5" type="primary">LOC113869727</name>
</gene>
<sequence length="175" mass="19743">MPMNSLLCLHNMAQVNAPALQFKNSCVFGIHPKSFICFQTRSRSLTKKPFVIEARANARKESAKIRNRRMQKKYNGTATHPRLSVFCSDKQLYAMLVDDKNKKCLFYGSTLQKSFRQNPPCSTVEAAQRVGEGLVKACVDLNINEISSYDRNGLGRGEKLQAFEIAISSYGFLPR</sequence>
<evidence type="ECO:0000256" key="2">
    <source>
        <dbReference type="ARBA" id="ARBA00022980"/>
    </source>
</evidence>
<keyword evidence="2" id="KW-0689">Ribosomal protein</keyword>